<gene>
    <name evidence="2" type="ORF">DERYTH_LOCUS21740</name>
</gene>
<protein>
    <submittedName>
        <fullName evidence="2">21203_t:CDS:1</fullName>
    </submittedName>
</protein>
<accession>A0A9N9JUQ2</accession>
<dbReference type="AlphaFoldDB" id="A0A9N9JUQ2"/>
<keyword evidence="3" id="KW-1185">Reference proteome</keyword>
<sequence>IIFARAKQREKEEKEKTAVQAEVATNEGIEIVTEMNTIQENDPPSTNTENTENTDLPVINDDATNVNNANDEILDTNIIQTDSLDSYVNSAIVPITSTIS</sequence>
<feature type="region of interest" description="Disordered" evidence="1">
    <location>
        <begin position="38"/>
        <end position="57"/>
    </location>
</feature>
<comment type="caution">
    <text evidence="2">The sequence shown here is derived from an EMBL/GenBank/DDBJ whole genome shotgun (WGS) entry which is preliminary data.</text>
</comment>
<evidence type="ECO:0000256" key="1">
    <source>
        <dbReference type="SAM" id="MobiDB-lite"/>
    </source>
</evidence>
<feature type="region of interest" description="Disordered" evidence="1">
    <location>
        <begin position="1"/>
        <end position="20"/>
    </location>
</feature>
<dbReference type="EMBL" id="CAJVPY010028441">
    <property type="protein sequence ID" value="CAG8792666.1"/>
    <property type="molecule type" value="Genomic_DNA"/>
</dbReference>
<dbReference type="Proteomes" id="UP000789405">
    <property type="component" value="Unassembled WGS sequence"/>
</dbReference>
<evidence type="ECO:0000313" key="2">
    <source>
        <dbReference type="EMBL" id="CAG8792666.1"/>
    </source>
</evidence>
<feature type="compositionally biased region" description="Basic and acidic residues" evidence="1">
    <location>
        <begin position="7"/>
        <end position="17"/>
    </location>
</feature>
<feature type="compositionally biased region" description="Low complexity" evidence="1">
    <location>
        <begin position="40"/>
        <end position="57"/>
    </location>
</feature>
<feature type="non-terminal residue" evidence="2">
    <location>
        <position position="1"/>
    </location>
</feature>
<proteinExistence type="predicted"/>
<organism evidence="2 3">
    <name type="scientific">Dentiscutata erythropus</name>
    <dbReference type="NCBI Taxonomy" id="1348616"/>
    <lineage>
        <taxon>Eukaryota</taxon>
        <taxon>Fungi</taxon>
        <taxon>Fungi incertae sedis</taxon>
        <taxon>Mucoromycota</taxon>
        <taxon>Glomeromycotina</taxon>
        <taxon>Glomeromycetes</taxon>
        <taxon>Diversisporales</taxon>
        <taxon>Gigasporaceae</taxon>
        <taxon>Dentiscutata</taxon>
    </lineage>
</organism>
<evidence type="ECO:0000313" key="3">
    <source>
        <dbReference type="Proteomes" id="UP000789405"/>
    </source>
</evidence>
<name>A0A9N9JUQ2_9GLOM</name>
<reference evidence="2" key="1">
    <citation type="submission" date="2021-06" db="EMBL/GenBank/DDBJ databases">
        <authorList>
            <person name="Kallberg Y."/>
            <person name="Tangrot J."/>
            <person name="Rosling A."/>
        </authorList>
    </citation>
    <scope>NUCLEOTIDE SEQUENCE</scope>
    <source>
        <strain evidence="2">MA453B</strain>
    </source>
</reference>